<reference evidence="1" key="2">
    <citation type="journal article" date="2015" name="Fish Shellfish Immunol.">
        <title>Early steps in the European eel (Anguilla anguilla)-Vibrio vulnificus interaction in the gills: Role of the RtxA13 toxin.</title>
        <authorList>
            <person name="Callol A."/>
            <person name="Pajuelo D."/>
            <person name="Ebbesson L."/>
            <person name="Teles M."/>
            <person name="MacKenzie S."/>
            <person name="Amaro C."/>
        </authorList>
    </citation>
    <scope>NUCLEOTIDE SEQUENCE</scope>
</reference>
<sequence>MILSCVPVGLLTMQRERERLGGSAGITVHPLLT</sequence>
<evidence type="ECO:0000313" key="1">
    <source>
        <dbReference type="EMBL" id="JAH02766.1"/>
    </source>
</evidence>
<proteinExistence type="predicted"/>
<dbReference type="EMBL" id="GBXM01105811">
    <property type="protein sequence ID" value="JAH02766.1"/>
    <property type="molecule type" value="Transcribed_RNA"/>
</dbReference>
<reference evidence="1" key="1">
    <citation type="submission" date="2014-11" db="EMBL/GenBank/DDBJ databases">
        <authorList>
            <person name="Amaro Gonzalez C."/>
        </authorList>
    </citation>
    <scope>NUCLEOTIDE SEQUENCE</scope>
</reference>
<protein>
    <submittedName>
        <fullName evidence="1">Uncharacterized protein</fullName>
    </submittedName>
</protein>
<dbReference type="AlphaFoldDB" id="A0A0E9PDT4"/>
<accession>A0A0E9PDT4</accession>
<organism evidence="1">
    <name type="scientific">Anguilla anguilla</name>
    <name type="common">European freshwater eel</name>
    <name type="synonym">Muraena anguilla</name>
    <dbReference type="NCBI Taxonomy" id="7936"/>
    <lineage>
        <taxon>Eukaryota</taxon>
        <taxon>Metazoa</taxon>
        <taxon>Chordata</taxon>
        <taxon>Craniata</taxon>
        <taxon>Vertebrata</taxon>
        <taxon>Euteleostomi</taxon>
        <taxon>Actinopterygii</taxon>
        <taxon>Neopterygii</taxon>
        <taxon>Teleostei</taxon>
        <taxon>Anguilliformes</taxon>
        <taxon>Anguillidae</taxon>
        <taxon>Anguilla</taxon>
    </lineage>
</organism>
<name>A0A0E9PDT4_ANGAN</name>